<dbReference type="Pfam" id="PF21680">
    <property type="entry name" value="GIDA_C_1st"/>
    <property type="match status" value="1"/>
</dbReference>
<sequence length="682" mass="74802">MSLQSTRASIRSLLYNLPPRLGSSSTYRTFATVVEGTSSSVATDGSTSSPPAYETLVIGGGHAGCEAAAASARAGARTLLLTQRLDMIGEMSCNPSFGGIGKGTLVREIDALDGLCAKVCDVAGIQFHVLNRSKGPAVHGPRAQIDRKLYKREMQAVLSKYPNLTIRSANVKDVVLSSPLDGQTERKVVGLRVDQGEVIPCKSIVISTGTFLGGETHIGLEITPFGRINEPAAHSLSRSLKGAGFELARLKTGTPPRLRKDTINYDGLLQQTGDRPANPFSFMTDRVANEDNQVSCYQTATNAKTHEIVSKNLHTSIHIRETIKGPRYCPSIESKVIRFGDKLSHTVWLEPEGYDSNLIYPNGISVTLPAETQLEMLRSIRGLENVEMTQPGYGVEYDHVDPRELDHTLETKRIRGLFLAGQINGTTGYEEAAAQGVLAGINAGLSALGKDMMILSRADGFIGVLVDDLVTKGVNEPYRMFTSRSEYRVSLRSDNADLRLTELASKFGVISEARRSHLESTRSTLHAGIAMMENFILPPEYWNIRGFDVRRDGIRRSAFDLLHYKGVDVTRLEGVVPGLDGLDPKLKERIYIEGLYKQHILRQQHEVSLFQRDENLVIDPSVDYATMPGMSTEVRQRLDQHRPKTLGQAKRLEGVTPASLVGLMKWVRKSHKGANVAPVEGL</sequence>
<evidence type="ECO:0000313" key="9">
    <source>
        <dbReference type="Proteomes" id="UP000017200"/>
    </source>
</evidence>
<evidence type="ECO:0000313" key="8">
    <source>
        <dbReference type="EnsemblFungi" id="MVLG_01575T0"/>
    </source>
</evidence>
<dbReference type="PANTHER" id="PTHR11806">
    <property type="entry name" value="GLUCOSE INHIBITED DIVISION PROTEIN A"/>
    <property type="match status" value="1"/>
</dbReference>
<comment type="function">
    <text evidence="5">Component of the MSS1-MTO1 complex that catalyzes the 5-carboxymethylaminomethyluridine (cmnm(5)U) modification at the 34th wobble position (U34) of mitochondrial tRNAs.</text>
</comment>
<dbReference type="FunFam" id="3.50.50.60:FF:000082">
    <property type="entry name" value="protein MTO1 homolog, mitochondrial isoform X1"/>
    <property type="match status" value="1"/>
</dbReference>
<dbReference type="InterPro" id="IPR026904">
    <property type="entry name" value="MnmG_C"/>
</dbReference>
<dbReference type="NCBIfam" id="TIGR00136">
    <property type="entry name" value="mnmG_gidA"/>
    <property type="match status" value="1"/>
</dbReference>
<evidence type="ECO:0000256" key="4">
    <source>
        <dbReference type="ARBA" id="ARBA00022827"/>
    </source>
</evidence>
<dbReference type="InterPro" id="IPR049312">
    <property type="entry name" value="GIDA_C_N"/>
</dbReference>
<dbReference type="OMA" id="CNPAMGG"/>
<dbReference type="PROSITE" id="PS01281">
    <property type="entry name" value="GIDA_2"/>
    <property type="match status" value="1"/>
</dbReference>
<dbReference type="Pfam" id="PF01134">
    <property type="entry name" value="GIDA"/>
    <property type="match status" value="1"/>
</dbReference>
<dbReference type="GO" id="GO:0070899">
    <property type="term" value="P:mitochondrial tRNA wobble uridine modification"/>
    <property type="evidence" value="ECO:0007669"/>
    <property type="project" value="UniProtKB-ARBA"/>
</dbReference>
<dbReference type="HOGENOM" id="CLU_007831_2_2_1"/>
<protein>
    <submittedName>
        <fullName evidence="7">tRNA uridine 5-carboxymethylaminomethyl modification enzyme GidA</fullName>
    </submittedName>
</protein>
<dbReference type="FunCoup" id="U5H2J0">
    <property type="interactions" value="452"/>
</dbReference>
<dbReference type="Proteomes" id="UP000017200">
    <property type="component" value="Unassembled WGS sequence"/>
</dbReference>
<reference evidence="7" key="2">
    <citation type="submission" date="2010-11" db="EMBL/GenBank/DDBJ databases">
        <authorList>
            <consortium name="The Broad Institute Genome Sequencing Platform"/>
            <person name="Earl A."/>
            <person name="Ward D."/>
            <person name="Feldgarden M."/>
            <person name="Gevers D."/>
            <person name="Butler R."/>
            <person name="Young S.K."/>
            <person name="Zeng Q."/>
            <person name="Gargeya S."/>
            <person name="Fitzgerald M."/>
            <person name="Haas B."/>
            <person name="Abouelleil A."/>
            <person name="Alvarado L."/>
            <person name="Arachchi H.M."/>
            <person name="Berlin A."/>
            <person name="Brown A."/>
            <person name="Chapman S.B."/>
            <person name="Chen Z."/>
            <person name="Dunbar C."/>
            <person name="Freedman E."/>
            <person name="Gearin G."/>
            <person name="Gellesch M."/>
            <person name="Goldberg J."/>
            <person name="Griggs A."/>
            <person name="Gujja S."/>
            <person name="Heilman E."/>
            <person name="Heiman D."/>
            <person name="Howarth C."/>
            <person name="Larson L."/>
            <person name="Lui A."/>
            <person name="MacDonald P.J.P."/>
            <person name="Mehta T."/>
            <person name="Montmayeur A."/>
            <person name="Murphy C."/>
            <person name="Neiman D."/>
            <person name="Pearson M."/>
            <person name="Priest M."/>
            <person name="Roberts A."/>
            <person name="Saif S."/>
            <person name="Shea T."/>
            <person name="Shenoy N."/>
            <person name="Sisk P."/>
            <person name="Stolte C."/>
            <person name="Sykes S."/>
            <person name="White J."/>
            <person name="Yandava C."/>
            <person name="Wortman J."/>
            <person name="Nusbaum C."/>
            <person name="Birren B."/>
        </authorList>
    </citation>
    <scope>NUCLEOTIDE SEQUENCE</scope>
    <source>
        <strain evidence="7">P1A1 Lamole</strain>
    </source>
</reference>
<dbReference type="GO" id="GO:0050660">
    <property type="term" value="F:flavin adenine dinucleotide binding"/>
    <property type="evidence" value="ECO:0007669"/>
    <property type="project" value="InterPro"/>
</dbReference>
<comment type="similarity">
    <text evidence="2">Belongs to the MnmG family.</text>
</comment>
<evidence type="ECO:0000256" key="2">
    <source>
        <dbReference type="ARBA" id="ARBA00007653"/>
    </source>
</evidence>
<dbReference type="InParanoid" id="U5H2J0"/>
<reference evidence="7 9" key="3">
    <citation type="journal article" date="2015" name="BMC Genomics">
        <title>Sex and parasites: genomic and transcriptomic analysis of Microbotryum lychnidis-dioicae, the biotrophic and plant-castrating anther smut fungus.</title>
        <authorList>
            <person name="Perlin M.H."/>
            <person name="Amselem J."/>
            <person name="Fontanillas E."/>
            <person name="Toh S.S."/>
            <person name="Chen Z."/>
            <person name="Goldberg J."/>
            <person name="Duplessis S."/>
            <person name="Henrissat B."/>
            <person name="Young S."/>
            <person name="Zeng Q."/>
            <person name="Aguileta G."/>
            <person name="Petit E."/>
            <person name="Badouin H."/>
            <person name="Andrews J."/>
            <person name="Razeeq D."/>
            <person name="Gabaldon T."/>
            <person name="Quesneville H."/>
            <person name="Giraud T."/>
            <person name="Hood M.E."/>
            <person name="Schultz D.J."/>
            <person name="Cuomo C.A."/>
        </authorList>
    </citation>
    <scope>NUCLEOTIDE SEQUENCE [LARGE SCALE GENOMIC DNA]</scope>
    <source>
        <strain evidence="9">p1A1 Lamole</strain>
        <strain evidence="7">P1A1 Lamole</strain>
    </source>
</reference>
<evidence type="ECO:0000313" key="7">
    <source>
        <dbReference type="EMBL" id="KDE08313.1"/>
    </source>
</evidence>
<keyword evidence="9" id="KW-1185">Reference proteome</keyword>
<dbReference type="InterPro" id="IPR044920">
    <property type="entry name" value="MnmG_C_subdom_sf"/>
</dbReference>
<reference evidence="8" key="4">
    <citation type="submission" date="2015-06" db="UniProtKB">
        <authorList>
            <consortium name="EnsemblFungi"/>
        </authorList>
    </citation>
    <scope>IDENTIFICATION</scope>
</reference>
<dbReference type="InterPro" id="IPR047001">
    <property type="entry name" value="MnmG_C_subdom"/>
</dbReference>
<dbReference type="HAMAP" id="MF_00129">
    <property type="entry name" value="MnmG_GidA"/>
    <property type="match status" value="1"/>
</dbReference>
<dbReference type="Gene3D" id="3.50.50.60">
    <property type="entry name" value="FAD/NAD(P)-binding domain"/>
    <property type="match status" value="2"/>
</dbReference>
<dbReference type="Pfam" id="PF13932">
    <property type="entry name" value="SAM_GIDA_C"/>
    <property type="match status" value="1"/>
</dbReference>
<evidence type="ECO:0000259" key="6">
    <source>
        <dbReference type="SMART" id="SM01228"/>
    </source>
</evidence>
<dbReference type="EMBL" id="GL541651">
    <property type="protein sequence ID" value="KDE08313.1"/>
    <property type="molecule type" value="Genomic_DNA"/>
</dbReference>
<keyword evidence="3" id="KW-0285">Flavoprotein</keyword>
<evidence type="ECO:0000256" key="1">
    <source>
        <dbReference type="ARBA" id="ARBA00001974"/>
    </source>
</evidence>
<proteinExistence type="inferred from homology"/>
<dbReference type="EMBL" id="AEIJ01000150">
    <property type="status" value="NOT_ANNOTATED_CDS"/>
    <property type="molecule type" value="Genomic_DNA"/>
</dbReference>
<evidence type="ECO:0000256" key="5">
    <source>
        <dbReference type="ARBA" id="ARBA00054993"/>
    </source>
</evidence>
<dbReference type="FunFam" id="1.10.150.570:FF:000001">
    <property type="entry name" value="tRNA uridine 5-carboxymethylaminomethyl modification enzyme MnmG"/>
    <property type="match status" value="1"/>
</dbReference>
<dbReference type="SMART" id="SM01228">
    <property type="entry name" value="GIDA_assoc_3"/>
    <property type="match status" value="1"/>
</dbReference>
<reference evidence="9" key="1">
    <citation type="submission" date="2010-11" db="EMBL/GenBank/DDBJ databases">
        <title>The genome sequence of Microbotryum violaceum strain p1A1 Lamole.</title>
        <authorList>
            <person name="Cuomo C."/>
            <person name="Perlin M."/>
            <person name="Young S.K."/>
            <person name="Zeng Q."/>
            <person name="Gargeya S."/>
            <person name="Alvarado L."/>
            <person name="Berlin A."/>
            <person name="Chapman S.B."/>
            <person name="Chen Z."/>
            <person name="Freedman E."/>
            <person name="Gellesch M."/>
            <person name="Goldberg J."/>
            <person name="Griggs A."/>
            <person name="Gujja S."/>
            <person name="Heilman E."/>
            <person name="Heiman D."/>
            <person name="Howarth C."/>
            <person name="Mehta T."/>
            <person name="Neiman D."/>
            <person name="Pearson M."/>
            <person name="Roberts A."/>
            <person name="Saif S."/>
            <person name="Shea T."/>
            <person name="Shenoy N."/>
            <person name="Sisk P."/>
            <person name="Stolte C."/>
            <person name="Sykes S."/>
            <person name="White J."/>
            <person name="Yandava C."/>
            <person name="Haas B."/>
            <person name="Nusbaum C."/>
            <person name="Birren B."/>
        </authorList>
    </citation>
    <scope>NUCLEOTIDE SEQUENCE [LARGE SCALE GENOMIC DNA]</scope>
    <source>
        <strain evidence="9">p1A1 Lamole</strain>
    </source>
</reference>
<dbReference type="InterPro" id="IPR002218">
    <property type="entry name" value="MnmG-rel"/>
</dbReference>
<dbReference type="STRING" id="683840.U5H2J0"/>
<dbReference type="AlphaFoldDB" id="U5H2J0"/>
<dbReference type="Gene3D" id="1.10.150.570">
    <property type="entry name" value="GidA associated domain, C-terminal subdomain"/>
    <property type="match status" value="1"/>
</dbReference>
<feature type="domain" description="tRNA uridine 5-carboxymethylaminomethyl modification enzyme C-terminal subdomain" evidence="6">
    <location>
        <begin position="594"/>
        <end position="665"/>
    </location>
</feature>
<dbReference type="SUPFAM" id="SSF51905">
    <property type="entry name" value="FAD/NAD(P)-binding domain"/>
    <property type="match status" value="1"/>
</dbReference>
<dbReference type="InterPro" id="IPR036188">
    <property type="entry name" value="FAD/NAD-bd_sf"/>
</dbReference>
<dbReference type="EnsemblFungi" id="MVLG_01575T0">
    <property type="protein sequence ID" value="MVLG_01575T0"/>
    <property type="gene ID" value="MVLG_01575"/>
</dbReference>
<dbReference type="InterPro" id="IPR040131">
    <property type="entry name" value="MnmG_N"/>
</dbReference>
<accession>U5H2J0</accession>
<keyword evidence="4" id="KW-0274">FAD</keyword>
<gene>
    <name evidence="7" type="ORF">MVLG_01575</name>
</gene>
<dbReference type="GO" id="GO:0030488">
    <property type="term" value="P:tRNA methylation"/>
    <property type="evidence" value="ECO:0007669"/>
    <property type="project" value="TreeGrafter"/>
</dbReference>
<dbReference type="OrthoDB" id="3329at2759"/>
<evidence type="ECO:0000256" key="3">
    <source>
        <dbReference type="ARBA" id="ARBA00022630"/>
    </source>
</evidence>
<dbReference type="PROSITE" id="PS01280">
    <property type="entry name" value="GIDA_1"/>
    <property type="match status" value="1"/>
</dbReference>
<organism evidence="7">
    <name type="scientific">Microbotryum lychnidis-dioicae (strain p1A1 Lamole / MvSl-1064)</name>
    <name type="common">Anther smut fungus</name>
    <dbReference type="NCBI Taxonomy" id="683840"/>
    <lineage>
        <taxon>Eukaryota</taxon>
        <taxon>Fungi</taxon>
        <taxon>Dikarya</taxon>
        <taxon>Basidiomycota</taxon>
        <taxon>Pucciniomycotina</taxon>
        <taxon>Microbotryomycetes</taxon>
        <taxon>Microbotryales</taxon>
        <taxon>Microbotryaceae</taxon>
        <taxon>Microbotryum</taxon>
    </lineage>
</organism>
<dbReference type="PANTHER" id="PTHR11806:SF0">
    <property type="entry name" value="PROTEIN MTO1 HOMOLOG, MITOCHONDRIAL"/>
    <property type="match status" value="1"/>
</dbReference>
<dbReference type="InterPro" id="IPR020595">
    <property type="entry name" value="MnmG-rel_CS"/>
</dbReference>
<dbReference type="InterPro" id="IPR004416">
    <property type="entry name" value="MnmG"/>
</dbReference>
<dbReference type="FunFam" id="3.50.50.60:FF:000002">
    <property type="entry name" value="tRNA uridine 5-carboxymethylaminomethyl modification enzyme MnmG"/>
    <property type="match status" value="1"/>
</dbReference>
<dbReference type="GO" id="GO:0005739">
    <property type="term" value="C:mitochondrion"/>
    <property type="evidence" value="ECO:0007669"/>
    <property type="project" value="GOC"/>
</dbReference>
<name>U5H2J0_USTV1</name>
<comment type="cofactor">
    <cofactor evidence="1">
        <name>FAD</name>
        <dbReference type="ChEBI" id="CHEBI:57692"/>
    </cofactor>
</comment>